<dbReference type="PANTHER" id="PTHR30566:SF5">
    <property type="entry name" value="MECHANOSENSITIVE ION CHANNEL PROTEIN 1, MITOCHONDRIAL-RELATED"/>
    <property type="match status" value="1"/>
</dbReference>
<feature type="domain" description="Mechanosensitive ion channel MscS" evidence="6">
    <location>
        <begin position="89"/>
        <end position="164"/>
    </location>
</feature>
<keyword evidence="3 5" id="KW-1133">Transmembrane helix</keyword>
<dbReference type="SUPFAM" id="SSF50182">
    <property type="entry name" value="Sm-like ribonucleoproteins"/>
    <property type="match status" value="1"/>
</dbReference>
<feature type="transmembrane region" description="Helical" evidence="5">
    <location>
        <begin position="46"/>
        <end position="65"/>
    </location>
</feature>
<dbReference type="EMBL" id="AP024485">
    <property type="protein sequence ID" value="BCS86911.1"/>
    <property type="molecule type" value="Genomic_DNA"/>
</dbReference>
<dbReference type="Proteomes" id="UP001053296">
    <property type="component" value="Chromosome"/>
</dbReference>
<proteinExistence type="predicted"/>
<reference evidence="7" key="1">
    <citation type="journal article" date="2022" name="Arch. Microbiol.">
        <title>Pseudodesulfovibrio sediminis sp. nov., a mesophilic and neutrophilic sulfate-reducing bacterium isolated from sediment of a brackish lake.</title>
        <authorList>
            <person name="Takahashi A."/>
            <person name="Kojima H."/>
            <person name="Watanabe M."/>
            <person name="Fukui M."/>
        </authorList>
    </citation>
    <scope>NUCLEOTIDE SEQUENCE</scope>
    <source>
        <strain evidence="7">SF6</strain>
    </source>
</reference>
<dbReference type="PANTHER" id="PTHR30566">
    <property type="entry name" value="YNAI-RELATED MECHANOSENSITIVE ION CHANNEL"/>
    <property type="match status" value="1"/>
</dbReference>
<gene>
    <name evidence="7" type="ORF">PSDVSF_01530</name>
</gene>
<organism evidence="7 8">
    <name type="scientific">Pseudodesulfovibrio sediminis</name>
    <dbReference type="NCBI Taxonomy" id="2810563"/>
    <lineage>
        <taxon>Bacteria</taxon>
        <taxon>Pseudomonadati</taxon>
        <taxon>Thermodesulfobacteriota</taxon>
        <taxon>Desulfovibrionia</taxon>
        <taxon>Desulfovibrionales</taxon>
        <taxon>Desulfovibrionaceae</taxon>
    </lineage>
</organism>
<evidence type="ECO:0000256" key="4">
    <source>
        <dbReference type="ARBA" id="ARBA00023136"/>
    </source>
</evidence>
<evidence type="ECO:0000256" key="3">
    <source>
        <dbReference type="ARBA" id="ARBA00022989"/>
    </source>
</evidence>
<feature type="transmembrane region" description="Helical" evidence="5">
    <location>
        <begin position="16"/>
        <end position="34"/>
    </location>
</feature>
<keyword evidence="4 5" id="KW-0472">Membrane</keyword>
<feature type="transmembrane region" description="Helical" evidence="5">
    <location>
        <begin position="71"/>
        <end position="101"/>
    </location>
</feature>
<dbReference type="InterPro" id="IPR010920">
    <property type="entry name" value="LSM_dom_sf"/>
</dbReference>
<dbReference type="InterPro" id="IPR023408">
    <property type="entry name" value="MscS_beta-dom_sf"/>
</dbReference>
<sequence>MMEWLNNTYVIKTLESVALMLVVYTLAKLASSIATKEGKRNSEAPFAIKYTAIFFFGFALIFIWLEGLGSILTALTIVAAALTIVSKELILNFLGSFVIFWRELFAIGDRVQVGDSTGDVIGKGLFYFTLLEVGKSDSAGQSTGRLIKVPNAQVFTLPVINATRGAGYVWNEVQIAIQRTDNWENGRELLLQAVERYYEADAIDLDRIKKVFERKKVFFKFLTPRVYVSVSTGGICLTLRYLCRSRMTRESQDAITTDFLNSMQDLDIKLAEEQP</sequence>
<dbReference type="InterPro" id="IPR006685">
    <property type="entry name" value="MscS_channel_2nd"/>
</dbReference>
<dbReference type="Gene3D" id="2.30.30.60">
    <property type="match status" value="1"/>
</dbReference>
<accession>A0ABN6ELJ3</accession>
<evidence type="ECO:0000256" key="2">
    <source>
        <dbReference type="ARBA" id="ARBA00022692"/>
    </source>
</evidence>
<name>A0ABN6ELJ3_9BACT</name>
<evidence type="ECO:0000313" key="8">
    <source>
        <dbReference type="Proteomes" id="UP001053296"/>
    </source>
</evidence>
<feature type="transmembrane region" description="Helical" evidence="5">
    <location>
        <begin position="217"/>
        <end position="242"/>
    </location>
</feature>
<evidence type="ECO:0000259" key="6">
    <source>
        <dbReference type="Pfam" id="PF00924"/>
    </source>
</evidence>
<keyword evidence="8" id="KW-1185">Reference proteome</keyword>
<evidence type="ECO:0000313" key="7">
    <source>
        <dbReference type="EMBL" id="BCS86911.1"/>
    </source>
</evidence>
<comment type="subcellular location">
    <subcellularLocation>
        <location evidence="1">Membrane</location>
    </subcellularLocation>
</comment>
<dbReference type="Pfam" id="PF00924">
    <property type="entry name" value="MS_channel_2nd"/>
    <property type="match status" value="1"/>
</dbReference>
<dbReference type="RefSeq" id="WP_229592611.1">
    <property type="nucleotide sequence ID" value="NZ_AP024485.1"/>
</dbReference>
<evidence type="ECO:0000256" key="5">
    <source>
        <dbReference type="SAM" id="Phobius"/>
    </source>
</evidence>
<evidence type="ECO:0000256" key="1">
    <source>
        <dbReference type="ARBA" id="ARBA00004370"/>
    </source>
</evidence>
<protein>
    <submittedName>
        <fullName evidence="7">Mechanosensitive ion channel protein MscS</fullName>
    </submittedName>
</protein>
<keyword evidence="2 5" id="KW-0812">Transmembrane</keyword>